<dbReference type="AlphaFoldDB" id="A0AA85KA02"/>
<name>A0AA85KA02_TRIRE</name>
<dbReference type="WBParaSite" id="TREG1_64510.1">
    <property type="protein sequence ID" value="TREG1_64510.1"/>
    <property type="gene ID" value="TREG1_64510"/>
</dbReference>
<keyword evidence="1" id="KW-1185">Reference proteome</keyword>
<dbReference type="Proteomes" id="UP000050795">
    <property type="component" value="Unassembled WGS sequence"/>
</dbReference>
<reference evidence="1" key="1">
    <citation type="submission" date="2022-06" db="EMBL/GenBank/DDBJ databases">
        <authorList>
            <person name="Berger JAMES D."/>
            <person name="Berger JAMES D."/>
        </authorList>
    </citation>
    <scope>NUCLEOTIDE SEQUENCE [LARGE SCALE GENOMIC DNA]</scope>
</reference>
<reference evidence="2" key="2">
    <citation type="submission" date="2023-11" db="UniProtKB">
        <authorList>
            <consortium name="WormBaseParasite"/>
        </authorList>
    </citation>
    <scope>IDENTIFICATION</scope>
</reference>
<organism evidence="1 2">
    <name type="scientific">Trichobilharzia regenti</name>
    <name type="common">Nasal bird schistosome</name>
    <dbReference type="NCBI Taxonomy" id="157069"/>
    <lineage>
        <taxon>Eukaryota</taxon>
        <taxon>Metazoa</taxon>
        <taxon>Spiralia</taxon>
        <taxon>Lophotrochozoa</taxon>
        <taxon>Platyhelminthes</taxon>
        <taxon>Trematoda</taxon>
        <taxon>Digenea</taxon>
        <taxon>Strigeidida</taxon>
        <taxon>Schistosomatoidea</taxon>
        <taxon>Schistosomatidae</taxon>
        <taxon>Trichobilharzia</taxon>
    </lineage>
</organism>
<sequence>MSFNNGLSENMSQIFSPTLTEDELEFLKQLPREPLLTKPSAEDVATLNLLKHAESEVFRLFRKQEYFRKAYNDTLDRMNSLANVLPSYALDSIKTPLHPEDETNYEEDESDISLDPEYVNFMMKTLHHRRTRDNVAVNSQALKKMLQPPPKTEKTDDMDSIAAQIQMCETSLLHHAIFLSPCVDSPVWPDLPLNSDFLIPHCIFGTSMEFSAWISVAQILQADHRYQVCVGMHELFNAVYLLIGLISPNLILMV</sequence>
<protein>
    <submittedName>
        <fullName evidence="2">VPS37 C-terminal domain-containing protein</fullName>
    </submittedName>
</protein>
<evidence type="ECO:0000313" key="2">
    <source>
        <dbReference type="WBParaSite" id="TREG1_64510.1"/>
    </source>
</evidence>
<evidence type="ECO:0000313" key="1">
    <source>
        <dbReference type="Proteomes" id="UP000050795"/>
    </source>
</evidence>
<proteinExistence type="predicted"/>
<accession>A0AA85KA02</accession>